<name>A0A8H3L9R6_9GLOM</name>
<protein>
    <submittedName>
        <fullName evidence="3">Uncharacterized protein</fullName>
    </submittedName>
</protein>
<keyword evidence="2" id="KW-0472">Membrane</keyword>
<gene>
    <name evidence="3" type="ORF">RCL2_000967300</name>
</gene>
<organism evidence="3 4">
    <name type="scientific">Rhizophagus clarus</name>
    <dbReference type="NCBI Taxonomy" id="94130"/>
    <lineage>
        <taxon>Eukaryota</taxon>
        <taxon>Fungi</taxon>
        <taxon>Fungi incertae sedis</taxon>
        <taxon>Mucoromycota</taxon>
        <taxon>Glomeromycotina</taxon>
        <taxon>Glomeromycetes</taxon>
        <taxon>Glomerales</taxon>
        <taxon>Glomeraceae</taxon>
        <taxon>Rhizophagus</taxon>
    </lineage>
</organism>
<feature type="transmembrane region" description="Helical" evidence="2">
    <location>
        <begin position="66"/>
        <end position="89"/>
    </location>
</feature>
<comment type="caution">
    <text evidence="3">The sequence shown here is derived from an EMBL/GenBank/DDBJ whole genome shotgun (WGS) entry which is preliminary data.</text>
</comment>
<evidence type="ECO:0000313" key="3">
    <source>
        <dbReference type="EMBL" id="GES82465.1"/>
    </source>
</evidence>
<sequence>MENNNATSPFIPPPSPPPSPPYSVSFPPSPPSSPPPSPTLPPSPSPPTSPPHSPTRRTRFRKSRDLLGLNEGYSKFFFFLNFSIFFWVFF</sequence>
<keyword evidence="2" id="KW-0812">Transmembrane</keyword>
<feature type="compositionally biased region" description="Pro residues" evidence="1">
    <location>
        <begin position="10"/>
        <end position="53"/>
    </location>
</feature>
<evidence type="ECO:0000256" key="1">
    <source>
        <dbReference type="SAM" id="MobiDB-lite"/>
    </source>
</evidence>
<proteinExistence type="predicted"/>
<accession>A0A8H3L9R6</accession>
<keyword evidence="2" id="KW-1133">Transmembrane helix</keyword>
<feature type="region of interest" description="Disordered" evidence="1">
    <location>
        <begin position="1"/>
        <end position="59"/>
    </location>
</feature>
<evidence type="ECO:0000313" key="4">
    <source>
        <dbReference type="Proteomes" id="UP000615446"/>
    </source>
</evidence>
<evidence type="ECO:0000256" key="2">
    <source>
        <dbReference type="SAM" id="Phobius"/>
    </source>
</evidence>
<dbReference type="AlphaFoldDB" id="A0A8H3L9R6"/>
<dbReference type="EMBL" id="BLAL01000060">
    <property type="protein sequence ID" value="GES82465.1"/>
    <property type="molecule type" value="Genomic_DNA"/>
</dbReference>
<dbReference type="Proteomes" id="UP000615446">
    <property type="component" value="Unassembled WGS sequence"/>
</dbReference>
<reference evidence="3" key="1">
    <citation type="submission" date="2019-10" db="EMBL/GenBank/DDBJ databases">
        <title>Conservation and host-specific expression of non-tandemly repeated heterogenous ribosome RNA gene in arbuscular mycorrhizal fungi.</title>
        <authorList>
            <person name="Maeda T."/>
            <person name="Kobayashi Y."/>
            <person name="Nakagawa T."/>
            <person name="Ezawa T."/>
            <person name="Yamaguchi K."/>
            <person name="Bino T."/>
            <person name="Nishimoto Y."/>
            <person name="Shigenobu S."/>
            <person name="Kawaguchi M."/>
        </authorList>
    </citation>
    <scope>NUCLEOTIDE SEQUENCE</scope>
    <source>
        <strain evidence="3">HR1</strain>
    </source>
</reference>